<dbReference type="OrthoDB" id="58903at2759"/>
<evidence type="ECO:0000313" key="1">
    <source>
        <dbReference type="EMBL" id="CAH1784582.1"/>
    </source>
</evidence>
<dbReference type="Pfam" id="PF20479">
    <property type="entry name" value="TMEM128"/>
    <property type="match status" value="1"/>
</dbReference>
<sequence>MNLYITCIKPLCILGVKSSRAFAILERPFAFLLDYKMAEADAEVLRRRVQQKVATELHDEIYKGTSKDPRTKLLKRKHGSAYSISNILWMVLALITFYMTDFYLTVLYDPSIRRTWLNFGVILIGVNLAIGAFLIVWLSWVKKIPSDDWETLYPAAIPIATGSFALGAVSLTIGLWPVWNIFTPVILFVQSMGVVVFIAMLPNF</sequence>
<reference evidence="1" key="1">
    <citation type="submission" date="2022-03" db="EMBL/GenBank/DDBJ databases">
        <authorList>
            <person name="Martin C."/>
        </authorList>
    </citation>
    <scope>NUCLEOTIDE SEQUENCE</scope>
</reference>
<comment type="caution">
    <text evidence="1">The sequence shown here is derived from an EMBL/GenBank/DDBJ whole genome shotgun (WGS) entry which is preliminary data.</text>
</comment>
<keyword evidence="2" id="KW-1185">Reference proteome</keyword>
<proteinExistence type="predicted"/>
<dbReference type="AlphaFoldDB" id="A0A8J1XFY3"/>
<organism evidence="1 2">
    <name type="scientific">Owenia fusiformis</name>
    <name type="common">Polychaete worm</name>
    <dbReference type="NCBI Taxonomy" id="6347"/>
    <lineage>
        <taxon>Eukaryota</taxon>
        <taxon>Metazoa</taxon>
        <taxon>Spiralia</taxon>
        <taxon>Lophotrochozoa</taxon>
        <taxon>Annelida</taxon>
        <taxon>Polychaeta</taxon>
        <taxon>Sedentaria</taxon>
        <taxon>Canalipalpata</taxon>
        <taxon>Sabellida</taxon>
        <taxon>Oweniida</taxon>
        <taxon>Oweniidae</taxon>
        <taxon>Owenia</taxon>
    </lineage>
</organism>
<dbReference type="InterPro" id="IPR033579">
    <property type="entry name" value="TMEM128"/>
</dbReference>
<dbReference type="PANTHER" id="PTHR31134">
    <property type="entry name" value="TRANSMEMBRANE PROTEIN 128"/>
    <property type="match status" value="1"/>
</dbReference>
<gene>
    <name evidence="1" type="ORF">OFUS_LOCUS10751</name>
</gene>
<protein>
    <submittedName>
        <fullName evidence="1">Uncharacterized protein</fullName>
    </submittedName>
</protein>
<dbReference type="EMBL" id="CAIIXF020000005">
    <property type="protein sequence ID" value="CAH1784582.1"/>
    <property type="molecule type" value="Genomic_DNA"/>
</dbReference>
<name>A0A8J1XFY3_OWEFU</name>
<evidence type="ECO:0000313" key="2">
    <source>
        <dbReference type="Proteomes" id="UP000749559"/>
    </source>
</evidence>
<dbReference type="Proteomes" id="UP000749559">
    <property type="component" value="Unassembled WGS sequence"/>
</dbReference>
<dbReference type="PANTHER" id="PTHR31134:SF1">
    <property type="entry name" value="TRANSMEMBRANE PROTEIN 128"/>
    <property type="match status" value="1"/>
</dbReference>
<accession>A0A8J1XFY3</accession>